<dbReference type="InterPro" id="IPR056796">
    <property type="entry name" value="FdhE_C"/>
</dbReference>
<organism evidence="3 4">
    <name type="scientific">Neobacillus mesonae</name>
    <dbReference type="NCBI Taxonomy" id="1193713"/>
    <lineage>
        <taxon>Bacteria</taxon>
        <taxon>Bacillati</taxon>
        <taxon>Bacillota</taxon>
        <taxon>Bacilli</taxon>
        <taxon>Bacillales</taxon>
        <taxon>Bacillaceae</taxon>
        <taxon>Neobacillus</taxon>
    </lineage>
</organism>
<evidence type="ECO:0000259" key="2">
    <source>
        <dbReference type="Pfam" id="PF24860"/>
    </source>
</evidence>
<proteinExistence type="predicted"/>
<feature type="domain" description="FdhE C-terminal" evidence="2">
    <location>
        <begin position="191"/>
        <end position="262"/>
    </location>
</feature>
<evidence type="ECO:0000313" key="4">
    <source>
        <dbReference type="Proteomes" id="UP000282892"/>
    </source>
</evidence>
<keyword evidence="4" id="KW-1185">Reference proteome</keyword>
<dbReference type="GO" id="GO:0005829">
    <property type="term" value="C:cytosol"/>
    <property type="evidence" value="ECO:0007669"/>
    <property type="project" value="TreeGrafter"/>
</dbReference>
<dbReference type="KEGG" id="nmk:CHR53_27370"/>
<dbReference type="STRING" id="1193713.GCA_001636315_02388"/>
<dbReference type="AlphaFoldDB" id="A0A3Q9QYS5"/>
<accession>A0A3Q9QYS5</accession>
<dbReference type="Gene3D" id="3.90.1670.10">
    <property type="entry name" value="FdhE-like domain"/>
    <property type="match status" value="1"/>
</dbReference>
<dbReference type="RefSeq" id="WP_127489468.1">
    <property type="nucleotide sequence ID" value="NZ_CP022572.1"/>
</dbReference>
<gene>
    <name evidence="3" type="ORF">CHR53_27370</name>
</gene>
<dbReference type="InterPro" id="IPR006452">
    <property type="entry name" value="Formate_DH_accessory"/>
</dbReference>
<evidence type="ECO:0000313" key="3">
    <source>
        <dbReference type="EMBL" id="AZU64655.1"/>
    </source>
</evidence>
<dbReference type="EMBL" id="CP022572">
    <property type="protein sequence ID" value="AZU64655.1"/>
    <property type="molecule type" value="Genomic_DNA"/>
</dbReference>
<reference evidence="3 4" key="1">
    <citation type="submission" date="2017-07" db="EMBL/GenBank/DDBJ databases">
        <title>The complete genome sequence of Bacillus mesonae strain H20-5, an efficient strain improving plant abiotic stress resistance.</title>
        <authorList>
            <person name="Kim S.Y."/>
            <person name="Song H."/>
            <person name="Sang M.K."/>
            <person name="Weon H.-Y."/>
            <person name="Song J."/>
        </authorList>
    </citation>
    <scope>NUCLEOTIDE SEQUENCE [LARGE SCALE GENOMIC DNA]</scope>
    <source>
        <strain evidence="3 4">H20-5</strain>
    </source>
</reference>
<evidence type="ECO:0000256" key="1">
    <source>
        <dbReference type="ARBA" id="ARBA00022490"/>
    </source>
</evidence>
<dbReference type="OrthoDB" id="9811074at2"/>
<dbReference type="InterPro" id="IPR024064">
    <property type="entry name" value="FdhE-like_sf"/>
</dbReference>
<dbReference type="PANTHER" id="PTHR37689:SF1">
    <property type="entry name" value="PROTEIN FDHE"/>
    <property type="match status" value="1"/>
</dbReference>
<dbReference type="GO" id="GO:0051604">
    <property type="term" value="P:protein maturation"/>
    <property type="evidence" value="ECO:0007669"/>
    <property type="project" value="TreeGrafter"/>
</dbReference>
<dbReference type="CDD" id="cd16341">
    <property type="entry name" value="FdhE"/>
    <property type="match status" value="1"/>
</dbReference>
<dbReference type="SUPFAM" id="SSF144020">
    <property type="entry name" value="FdhE-like"/>
    <property type="match status" value="1"/>
</dbReference>
<name>A0A3Q9QYS5_9BACI</name>
<protein>
    <submittedName>
        <fullName evidence="3">Formate dehydrogenase</fullName>
    </submittedName>
</protein>
<keyword evidence="1" id="KW-0963">Cytoplasm</keyword>
<dbReference type="GO" id="GO:0008199">
    <property type="term" value="F:ferric iron binding"/>
    <property type="evidence" value="ECO:0007669"/>
    <property type="project" value="TreeGrafter"/>
</dbReference>
<dbReference type="Proteomes" id="UP000282892">
    <property type="component" value="Chromosome"/>
</dbReference>
<dbReference type="Pfam" id="PF24860">
    <property type="entry name" value="FdhE_C"/>
    <property type="match status" value="1"/>
</dbReference>
<dbReference type="PANTHER" id="PTHR37689">
    <property type="entry name" value="PROTEIN FDHE"/>
    <property type="match status" value="1"/>
</dbReference>
<sequence>MDKSVVTKNYMTIQRQIFALQDKWKKMMDPNDIKIELTREMMAEGIPAIESAEIAFDLPLYLQLITEISTILINNKPDLKFMLEKMSGQLDADTAQKWIEHALSWDYRYFNDFAQEHGIDDWIPYFIAETALRPYIQAAAEKVQHQLHPVIPDSACPVCCEPIRLATLEEDGKKVIRCPRCHAHWPARRLKCSLCGCSDHTKLDYLTIEGDAISQIQVCNECRGYIKIVDIRQLIEKPSTSLLDLLSLHLDLVAQENGYYPDSAKIEQYIN</sequence>